<evidence type="ECO:0000256" key="1">
    <source>
        <dbReference type="ARBA" id="ARBA00001970"/>
    </source>
</evidence>
<evidence type="ECO:0000259" key="13">
    <source>
        <dbReference type="PROSITE" id="PS50939"/>
    </source>
</evidence>
<dbReference type="InterPro" id="IPR006593">
    <property type="entry name" value="Cyt_b561/ferric_Rdtase_TM"/>
</dbReference>
<evidence type="ECO:0000256" key="5">
    <source>
        <dbReference type="ARBA" id="ARBA00022692"/>
    </source>
</evidence>
<comment type="cofactor">
    <cofactor evidence="1">
        <name>heme b</name>
        <dbReference type="ChEBI" id="CHEBI:60344"/>
    </cofactor>
</comment>
<dbReference type="GO" id="GO:0005783">
    <property type="term" value="C:endoplasmic reticulum"/>
    <property type="evidence" value="ECO:0007669"/>
    <property type="project" value="TreeGrafter"/>
</dbReference>
<keyword evidence="16" id="KW-1185">Reference proteome</keyword>
<accession>A0A444V5H8</accession>
<evidence type="ECO:0000256" key="10">
    <source>
        <dbReference type="ARBA" id="ARBA00023136"/>
    </source>
</evidence>
<dbReference type="CDD" id="cd08761">
    <property type="entry name" value="Cyt_b561_CYB561D2_like"/>
    <property type="match status" value="1"/>
</dbReference>
<dbReference type="GO" id="GO:0140571">
    <property type="term" value="F:transmembrane ascorbate ferrireductase activity"/>
    <property type="evidence" value="ECO:0007669"/>
    <property type="project" value="UniProtKB-EC"/>
</dbReference>
<evidence type="ECO:0000256" key="12">
    <source>
        <dbReference type="SAM" id="Phobius"/>
    </source>
</evidence>
<protein>
    <recommendedName>
        <fullName evidence="11">ascorbate ferrireductase (transmembrane)</fullName>
        <ecNumber evidence="11">7.2.1.3</ecNumber>
    </recommendedName>
</protein>
<evidence type="ECO:0000256" key="7">
    <source>
        <dbReference type="ARBA" id="ARBA00022982"/>
    </source>
</evidence>
<dbReference type="PANTHER" id="PTHR15422">
    <property type="entry name" value="OS05G0565100 PROTEIN"/>
    <property type="match status" value="1"/>
</dbReference>
<name>A0A444V5H8_ACIRT</name>
<feature type="transmembrane region" description="Helical" evidence="12">
    <location>
        <begin position="87"/>
        <end position="106"/>
    </location>
</feature>
<feature type="domain" description="Cytochrome b561" evidence="13">
    <location>
        <begin position="15"/>
        <end position="217"/>
    </location>
</feature>
<dbReference type="Proteomes" id="UP000289886">
    <property type="component" value="Unassembled WGS sequence"/>
</dbReference>
<feature type="transmembrane region" description="Helical" evidence="12">
    <location>
        <begin position="164"/>
        <end position="184"/>
    </location>
</feature>
<reference evidence="14 16" key="1">
    <citation type="submission" date="2019-01" db="EMBL/GenBank/DDBJ databases">
        <title>Draft Genome and Complete Hox-Cluster Characterization of the Sterlet Sturgeon (Acipenser ruthenus).</title>
        <authorList>
            <person name="Wei Q."/>
        </authorList>
    </citation>
    <scope>NUCLEOTIDE SEQUENCE [LARGE SCALE GENOMIC DNA]</scope>
    <source>
        <strain evidence="14">WHYD16114868_AA</strain>
        <tissue evidence="14">Blood</tissue>
    </source>
</reference>
<feature type="transmembrane region" description="Helical" evidence="12">
    <location>
        <begin position="190"/>
        <end position="210"/>
    </location>
</feature>
<dbReference type="Gene3D" id="1.20.120.1770">
    <property type="match status" value="1"/>
</dbReference>
<evidence type="ECO:0000256" key="11">
    <source>
        <dbReference type="ARBA" id="ARBA00024225"/>
    </source>
</evidence>
<dbReference type="SMART" id="SM00665">
    <property type="entry name" value="B561"/>
    <property type="match status" value="1"/>
</dbReference>
<keyword evidence="8 12" id="KW-1133">Transmembrane helix</keyword>
<keyword evidence="7" id="KW-0249">Electron transport</keyword>
<feature type="transmembrane region" description="Helical" evidence="12">
    <location>
        <begin position="118"/>
        <end position="143"/>
    </location>
</feature>
<dbReference type="EC" id="7.2.1.3" evidence="11"/>
<evidence type="ECO:0000256" key="6">
    <source>
        <dbReference type="ARBA" id="ARBA00022723"/>
    </source>
</evidence>
<sequence length="222" mass="24576">MTLSADSESQLYSILRRVAGVSVHVLCVGFTVFLAVMARPGTSLFSWHPFLMTFSFSFFMTEALLLFSPDSSPIQRFSHKIKGRYHWILQALATTCALLGLAAIFYNKHLNNKPHFATWHGLVGLLTVLFAVMQSLGGVSLLFPKLAKGWSLAKLKRYHSASGLVGYLLGCTSLLLGMSSLWFTTAVHSLGWYLAALCPILSALVIMNQVTSSYMTKKRFQT</sequence>
<dbReference type="EMBL" id="SCEB01002189">
    <property type="protein sequence ID" value="RXM95663.1"/>
    <property type="molecule type" value="Genomic_DNA"/>
</dbReference>
<keyword evidence="6" id="KW-0479">Metal-binding</keyword>
<keyword evidence="9" id="KW-0408">Iron</keyword>
<proteinExistence type="predicted"/>
<evidence type="ECO:0000256" key="9">
    <source>
        <dbReference type="ARBA" id="ARBA00023004"/>
    </source>
</evidence>
<dbReference type="GO" id="GO:0016020">
    <property type="term" value="C:membrane"/>
    <property type="evidence" value="ECO:0007669"/>
    <property type="project" value="UniProtKB-SubCell"/>
</dbReference>
<evidence type="ECO:0000313" key="15">
    <source>
        <dbReference type="EMBL" id="RXM95663.1"/>
    </source>
</evidence>
<comment type="caution">
    <text evidence="14">The sequence shown here is derived from an EMBL/GenBank/DDBJ whole genome shotgun (WGS) entry which is preliminary data.</text>
</comment>
<evidence type="ECO:0000256" key="2">
    <source>
        <dbReference type="ARBA" id="ARBA00004141"/>
    </source>
</evidence>
<dbReference type="GO" id="GO:0046872">
    <property type="term" value="F:metal ion binding"/>
    <property type="evidence" value="ECO:0007669"/>
    <property type="project" value="UniProtKB-KW"/>
</dbReference>
<evidence type="ECO:0000313" key="16">
    <source>
        <dbReference type="Proteomes" id="UP000289886"/>
    </source>
</evidence>
<dbReference type="PANTHER" id="PTHR15422:SF21">
    <property type="entry name" value="TRANSMEMBRANE REDUCTASE CYB561D2"/>
    <property type="match status" value="1"/>
</dbReference>
<evidence type="ECO:0000256" key="3">
    <source>
        <dbReference type="ARBA" id="ARBA00022448"/>
    </source>
</evidence>
<dbReference type="PROSITE" id="PS50939">
    <property type="entry name" value="CYTOCHROME_B561"/>
    <property type="match status" value="1"/>
</dbReference>
<keyword evidence="5 12" id="KW-0812">Transmembrane</keyword>
<gene>
    <name evidence="14" type="ORF">EOD39_16607</name>
    <name evidence="15" type="ORF">EOD39_16608</name>
</gene>
<evidence type="ECO:0000313" key="14">
    <source>
        <dbReference type="EMBL" id="RXM95662.1"/>
    </source>
</evidence>
<dbReference type="Pfam" id="PF03188">
    <property type="entry name" value="Cytochrom_B561"/>
    <property type="match status" value="1"/>
</dbReference>
<feature type="transmembrane region" description="Helical" evidence="12">
    <location>
        <begin position="18"/>
        <end position="38"/>
    </location>
</feature>
<evidence type="ECO:0000256" key="8">
    <source>
        <dbReference type="ARBA" id="ARBA00022989"/>
    </source>
</evidence>
<dbReference type="GO" id="GO:0140575">
    <property type="term" value="F:transmembrane monodehydroascorbate reductase activity"/>
    <property type="evidence" value="ECO:0007669"/>
    <property type="project" value="InterPro"/>
</dbReference>
<evidence type="ECO:0000256" key="4">
    <source>
        <dbReference type="ARBA" id="ARBA00022617"/>
    </source>
</evidence>
<keyword evidence="3" id="KW-0813">Transport</keyword>
<dbReference type="EMBL" id="SCEB01002189">
    <property type="protein sequence ID" value="RXM95662.1"/>
    <property type="molecule type" value="Genomic_DNA"/>
</dbReference>
<keyword evidence="4" id="KW-0349">Heme</keyword>
<organism evidence="14 16">
    <name type="scientific">Acipenser ruthenus</name>
    <name type="common">Sterlet sturgeon</name>
    <dbReference type="NCBI Taxonomy" id="7906"/>
    <lineage>
        <taxon>Eukaryota</taxon>
        <taxon>Metazoa</taxon>
        <taxon>Chordata</taxon>
        <taxon>Craniata</taxon>
        <taxon>Vertebrata</taxon>
        <taxon>Euteleostomi</taxon>
        <taxon>Actinopterygii</taxon>
        <taxon>Chondrostei</taxon>
        <taxon>Acipenseriformes</taxon>
        <taxon>Acipenseridae</taxon>
        <taxon>Acipenser</taxon>
    </lineage>
</organism>
<dbReference type="AlphaFoldDB" id="A0A444V5H8"/>
<feature type="transmembrane region" description="Helical" evidence="12">
    <location>
        <begin position="44"/>
        <end position="67"/>
    </location>
</feature>
<keyword evidence="10 12" id="KW-0472">Membrane</keyword>
<dbReference type="InterPro" id="IPR045150">
    <property type="entry name" value="CYB561D1/2"/>
</dbReference>
<comment type="subcellular location">
    <subcellularLocation>
        <location evidence="2">Membrane</location>
        <topology evidence="2">Multi-pass membrane protein</topology>
    </subcellularLocation>
</comment>